<dbReference type="Proteomes" id="UP000030063">
    <property type="component" value="Unassembled WGS sequence"/>
</dbReference>
<feature type="signal peptide" evidence="4">
    <location>
        <begin position="1"/>
        <end position="20"/>
    </location>
</feature>
<dbReference type="Pfam" id="PF00263">
    <property type="entry name" value="Secretin"/>
    <property type="match status" value="1"/>
</dbReference>
<dbReference type="PANTHER" id="PTHR30604:SF1">
    <property type="entry name" value="DNA UTILIZATION PROTEIN HOFQ"/>
    <property type="match status" value="1"/>
</dbReference>
<dbReference type="GO" id="GO:0009279">
    <property type="term" value="C:cell outer membrane"/>
    <property type="evidence" value="ECO:0007669"/>
    <property type="project" value="UniProtKB-SubCell"/>
</dbReference>
<evidence type="ECO:0000256" key="2">
    <source>
        <dbReference type="RuleBase" id="RU004003"/>
    </source>
</evidence>
<feature type="domain" description="NolW-like" evidence="6">
    <location>
        <begin position="22"/>
        <end position="80"/>
    </location>
</feature>
<evidence type="ECO:0000256" key="4">
    <source>
        <dbReference type="SAM" id="SignalP"/>
    </source>
</evidence>
<comment type="similarity">
    <text evidence="2">Belongs to the bacterial secretin family.</text>
</comment>
<dbReference type="STRING" id="1395571.TMS3_0116700"/>
<dbReference type="InterPro" id="IPR005644">
    <property type="entry name" value="NolW-like"/>
</dbReference>
<protein>
    <submittedName>
        <fullName evidence="7">Secretin</fullName>
    </submittedName>
</protein>
<dbReference type="RefSeq" id="WP_025166341.1">
    <property type="nucleotide sequence ID" value="NZ_AWSQ01000004.1"/>
</dbReference>
<gene>
    <name evidence="7" type="ORF">TMS3_0116700</name>
</gene>
<keyword evidence="3" id="KW-0813">Transport</keyword>
<accession>A0A0A1YJ38</accession>
<dbReference type="Pfam" id="PF03958">
    <property type="entry name" value="Secretin_N"/>
    <property type="match status" value="1"/>
</dbReference>
<evidence type="ECO:0000259" key="6">
    <source>
        <dbReference type="Pfam" id="PF03958"/>
    </source>
</evidence>
<comment type="caution">
    <text evidence="7">The sequence shown here is derived from an EMBL/GenBank/DDBJ whole genome shotgun (WGS) entry which is preliminary data.</text>
</comment>
<dbReference type="AlphaFoldDB" id="A0A0A1YJ38"/>
<dbReference type="InterPro" id="IPR051808">
    <property type="entry name" value="Type_IV_pilus_biogenesis"/>
</dbReference>
<proteinExistence type="inferred from homology"/>
<keyword evidence="1 4" id="KW-0732">Signal</keyword>
<dbReference type="Gene3D" id="3.30.1370.120">
    <property type="match status" value="1"/>
</dbReference>
<feature type="domain" description="Type II/III secretion system secretin-like" evidence="5">
    <location>
        <begin position="138"/>
        <end position="242"/>
    </location>
</feature>
<dbReference type="InterPro" id="IPR038591">
    <property type="entry name" value="NolW-like_sf"/>
</dbReference>
<evidence type="ECO:0000259" key="5">
    <source>
        <dbReference type="Pfam" id="PF00263"/>
    </source>
</evidence>
<evidence type="ECO:0000313" key="8">
    <source>
        <dbReference type="Proteomes" id="UP000030063"/>
    </source>
</evidence>
<name>A0A0A1YJ38_9PSED</name>
<feature type="chain" id="PRO_5001984774" evidence="4">
    <location>
        <begin position="21"/>
        <end position="269"/>
    </location>
</feature>
<organism evidence="7 8">
    <name type="scientific">Pseudomonas taeanensis MS-3</name>
    <dbReference type="NCBI Taxonomy" id="1395571"/>
    <lineage>
        <taxon>Bacteria</taxon>
        <taxon>Pseudomonadati</taxon>
        <taxon>Pseudomonadota</taxon>
        <taxon>Gammaproteobacteria</taxon>
        <taxon>Pseudomonadales</taxon>
        <taxon>Pseudomonadaceae</taxon>
        <taxon>Pseudomonas</taxon>
    </lineage>
</organism>
<evidence type="ECO:0000256" key="3">
    <source>
        <dbReference type="RuleBase" id="RU004004"/>
    </source>
</evidence>
<comment type="subcellular location">
    <subcellularLocation>
        <location evidence="3">Cell outer membrane</location>
    </subcellularLocation>
</comment>
<dbReference type="PANTHER" id="PTHR30604">
    <property type="entry name" value="PROTEIN TRANSPORT PROTEIN HOFQ"/>
    <property type="match status" value="1"/>
</dbReference>
<evidence type="ECO:0000313" key="7">
    <source>
        <dbReference type="EMBL" id="KFX69111.1"/>
    </source>
</evidence>
<sequence length="269" mass="29273">MNARTLIAALLFCVSQALSAATEVIPLNYHTADEMLPLLQSVLGNEGRINAYGNQLVVNATPAKIEEIRALLSQLDTQPRRLLISVDSSDSAYQTDRGYRTDGSIGAGNAEVIIGQGEINGRDQVRIIRRNTDSRGGGTQQVQTNEGYPALIQIGQSVPITTSSHDGYGQVYNNTQYRDVTRGFYVTASLTGDIVHISISSNRDRLNPSQPGVIDVQSTDTRVSGRLGEWISIGGVNEQSHVDQQGFGQQRSTQGREDMSLRVKVEIVE</sequence>
<keyword evidence="8" id="KW-1185">Reference proteome</keyword>
<dbReference type="InterPro" id="IPR004846">
    <property type="entry name" value="T2SS/T3SS_dom"/>
</dbReference>
<dbReference type="OrthoDB" id="5608150at2"/>
<dbReference type="GO" id="GO:0009306">
    <property type="term" value="P:protein secretion"/>
    <property type="evidence" value="ECO:0007669"/>
    <property type="project" value="InterPro"/>
</dbReference>
<dbReference type="EMBL" id="AWSQ01000004">
    <property type="protein sequence ID" value="KFX69111.1"/>
    <property type="molecule type" value="Genomic_DNA"/>
</dbReference>
<evidence type="ECO:0000256" key="1">
    <source>
        <dbReference type="ARBA" id="ARBA00022729"/>
    </source>
</evidence>
<dbReference type="eggNOG" id="COG4796">
    <property type="taxonomic scope" value="Bacteria"/>
</dbReference>
<reference evidence="7 8" key="1">
    <citation type="journal article" date="2014" name="Genome Announc.">
        <title>Draft Genome Sequence of Petroleum Oil-Degrading Marine Bacterium Pseudomonas taeanensis Strain MS-3, Isolated from a Crude Oil-Contaminated Seashore.</title>
        <authorList>
            <person name="Lee S.Y."/>
            <person name="Kim S.H."/>
            <person name="Lee D.G."/>
            <person name="Shin S."/>
            <person name="Yun S.H."/>
            <person name="Choi C.W."/>
            <person name="Chung Y.H."/>
            <person name="Choi J.S."/>
            <person name="Kahng H.Y."/>
            <person name="Kim S.I."/>
        </authorList>
    </citation>
    <scope>NUCLEOTIDE SEQUENCE [LARGE SCALE GENOMIC DNA]</scope>
    <source>
        <strain evidence="7 8">MS-3</strain>
    </source>
</reference>